<feature type="domain" description="FdhE central" evidence="4">
    <location>
        <begin position="189"/>
        <end position="227"/>
    </location>
</feature>
<dbReference type="InterPro" id="IPR056774">
    <property type="entry name" value="FdhE_N"/>
</dbReference>
<dbReference type="PIRSF" id="PIRSF018296">
    <property type="entry name" value="Format_dh_formtn"/>
    <property type="match status" value="1"/>
</dbReference>
<evidence type="ECO:0000256" key="2">
    <source>
        <dbReference type="HAMAP-Rule" id="MF_00611"/>
    </source>
</evidence>
<feature type="domain" description="FdhE C-terminal" evidence="5">
    <location>
        <begin position="228"/>
        <end position="318"/>
    </location>
</feature>
<dbReference type="Pfam" id="PF24859">
    <property type="entry name" value="FdhE_central"/>
    <property type="match status" value="1"/>
</dbReference>
<keyword evidence="7" id="KW-1185">Reference proteome</keyword>
<dbReference type="InterPro" id="IPR056797">
    <property type="entry name" value="FdhE_central"/>
</dbReference>
<dbReference type="InterPro" id="IPR024064">
    <property type="entry name" value="FdhE-like_sf"/>
</dbReference>
<evidence type="ECO:0000259" key="4">
    <source>
        <dbReference type="Pfam" id="PF24859"/>
    </source>
</evidence>
<dbReference type="GO" id="GO:0051604">
    <property type="term" value="P:protein maturation"/>
    <property type="evidence" value="ECO:0007669"/>
    <property type="project" value="TreeGrafter"/>
</dbReference>
<dbReference type="NCBIfam" id="TIGR01562">
    <property type="entry name" value="FdhE"/>
    <property type="match status" value="1"/>
</dbReference>
<evidence type="ECO:0000259" key="3">
    <source>
        <dbReference type="Pfam" id="PF04216"/>
    </source>
</evidence>
<organism evidence="6 7">
    <name type="scientific">Verticiella sediminum</name>
    <dbReference type="NCBI Taxonomy" id="1247510"/>
    <lineage>
        <taxon>Bacteria</taxon>
        <taxon>Pseudomonadati</taxon>
        <taxon>Pseudomonadota</taxon>
        <taxon>Betaproteobacteria</taxon>
        <taxon>Burkholderiales</taxon>
        <taxon>Alcaligenaceae</taxon>
        <taxon>Verticiella</taxon>
    </lineage>
</organism>
<dbReference type="RefSeq" id="WP_143947176.1">
    <property type="nucleotide sequence ID" value="NZ_BAABMB010000004.1"/>
</dbReference>
<sequence>MQRILSRGEIESLDHTAIARVRLPQPGAVFQDRANRLRQLAAGHPLLGYLELMARVADAQHALRDSLTPPGASPEQIERAQAYGLPTMQATAWPRDPRWRDVLDALLEHLLADPALPAEAAETCHRLRALAEQDPAALERLADVLTAESDVGVDALAAPFVMAALQVYWTALASRFDAAQLPVTSPPEVCPVCASAPVASIVRVGGQYDGYRYLCCPLCATEWHRVRVTCSHCGDNEKIVYHSVESRDAPPTDDARETRDRAGAVRAESCDHCGTYRKIFYQEKDLYVDPVADDLASLALDILMGEAGYQRASGNPLLWHGEEV</sequence>
<feature type="domain" description="FdhE N-terminal" evidence="3">
    <location>
        <begin position="18"/>
        <end position="182"/>
    </location>
</feature>
<dbReference type="Pfam" id="PF04216">
    <property type="entry name" value="FdhE_N"/>
    <property type="match status" value="1"/>
</dbReference>
<dbReference type="CDD" id="cd16341">
    <property type="entry name" value="FdhE"/>
    <property type="match status" value="1"/>
</dbReference>
<protein>
    <recommendedName>
        <fullName evidence="2">Protein FdhE homolog</fullName>
    </recommendedName>
</protein>
<dbReference type="Gene3D" id="3.90.1670.10">
    <property type="entry name" value="FdhE-like domain"/>
    <property type="match status" value="1"/>
</dbReference>
<evidence type="ECO:0000259" key="5">
    <source>
        <dbReference type="Pfam" id="PF24860"/>
    </source>
</evidence>
<gene>
    <name evidence="2 6" type="primary">fdhE</name>
    <name evidence="6" type="ORF">FOZ76_05715</name>
</gene>
<proteinExistence type="inferred from homology"/>
<evidence type="ECO:0000313" key="7">
    <source>
        <dbReference type="Proteomes" id="UP000318405"/>
    </source>
</evidence>
<reference evidence="6 7" key="1">
    <citation type="submission" date="2019-07" db="EMBL/GenBank/DDBJ databases">
        <title>Qingshengfaniella alkalisoli gen. nov., sp. nov., isolated from saline soil.</title>
        <authorList>
            <person name="Xu L."/>
            <person name="Huang X.-X."/>
            <person name="Sun J.-Q."/>
        </authorList>
    </citation>
    <scope>NUCLEOTIDE SEQUENCE [LARGE SCALE GENOMIC DNA]</scope>
    <source>
        <strain evidence="6 7">DSM 27279</strain>
    </source>
</reference>
<dbReference type="GO" id="GO:0005829">
    <property type="term" value="C:cytosol"/>
    <property type="evidence" value="ECO:0007669"/>
    <property type="project" value="TreeGrafter"/>
</dbReference>
<dbReference type="OrthoDB" id="9794151at2"/>
<dbReference type="Proteomes" id="UP000318405">
    <property type="component" value="Unassembled WGS sequence"/>
</dbReference>
<comment type="subcellular location">
    <subcellularLocation>
        <location evidence="2">Cytoplasm</location>
    </subcellularLocation>
</comment>
<dbReference type="EMBL" id="VLTJ01000008">
    <property type="protein sequence ID" value="TSH97651.1"/>
    <property type="molecule type" value="Genomic_DNA"/>
</dbReference>
<evidence type="ECO:0000256" key="1">
    <source>
        <dbReference type="ARBA" id="ARBA00022490"/>
    </source>
</evidence>
<evidence type="ECO:0000313" key="6">
    <source>
        <dbReference type="EMBL" id="TSH97651.1"/>
    </source>
</evidence>
<comment type="caution">
    <text evidence="6">The sequence shown here is derived from an EMBL/GenBank/DDBJ whole genome shotgun (WGS) entry which is preliminary data.</text>
</comment>
<dbReference type="PANTHER" id="PTHR37689">
    <property type="entry name" value="PROTEIN FDHE"/>
    <property type="match status" value="1"/>
</dbReference>
<dbReference type="PANTHER" id="PTHR37689:SF1">
    <property type="entry name" value="PROTEIN FDHE"/>
    <property type="match status" value="1"/>
</dbReference>
<keyword evidence="1 2" id="KW-0963">Cytoplasm</keyword>
<name>A0A556AXI6_9BURK</name>
<dbReference type="Pfam" id="PF24860">
    <property type="entry name" value="FdhE_C"/>
    <property type="match status" value="1"/>
</dbReference>
<dbReference type="SUPFAM" id="SSF144020">
    <property type="entry name" value="FdhE-like"/>
    <property type="match status" value="1"/>
</dbReference>
<dbReference type="HAMAP" id="MF_00611">
    <property type="entry name" value="FdeH"/>
    <property type="match status" value="1"/>
</dbReference>
<dbReference type="AlphaFoldDB" id="A0A556AXI6"/>
<accession>A0A556AXI6</accession>
<dbReference type="GO" id="GO:0008199">
    <property type="term" value="F:ferric iron binding"/>
    <property type="evidence" value="ECO:0007669"/>
    <property type="project" value="TreeGrafter"/>
</dbReference>
<dbReference type="InterPro" id="IPR006452">
    <property type="entry name" value="Formate_DH_accessory"/>
</dbReference>
<comment type="similarity">
    <text evidence="2">Belongs to the FdhE family.</text>
</comment>
<comment type="function">
    <text evidence="2">Necessary for formate dehydrogenase activity.</text>
</comment>
<dbReference type="InterPro" id="IPR056796">
    <property type="entry name" value="FdhE_C"/>
</dbReference>